<feature type="transmembrane region" description="Helical" evidence="5">
    <location>
        <begin position="12"/>
        <end position="33"/>
    </location>
</feature>
<feature type="transmembrane region" description="Helical" evidence="5">
    <location>
        <begin position="139"/>
        <end position="162"/>
    </location>
</feature>
<evidence type="ECO:0000256" key="5">
    <source>
        <dbReference type="SAM" id="Phobius"/>
    </source>
</evidence>
<evidence type="ECO:0000256" key="2">
    <source>
        <dbReference type="ARBA" id="ARBA00022692"/>
    </source>
</evidence>
<feature type="transmembrane region" description="Helical" evidence="5">
    <location>
        <begin position="396"/>
        <end position="421"/>
    </location>
</feature>
<dbReference type="RefSeq" id="WP_311947365.1">
    <property type="nucleotide sequence ID" value="NZ_JAVLVU010000001.1"/>
</dbReference>
<dbReference type="Pfam" id="PF12805">
    <property type="entry name" value="FUSC-like"/>
    <property type="match status" value="1"/>
</dbReference>
<keyword evidence="3 5" id="KW-1133">Transmembrane helix</keyword>
<feature type="transmembrane region" description="Helical" evidence="5">
    <location>
        <begin position="68"/>
        <end position="87"/>
    </location>
</feature>
<evidence type="ECO:0000259" key="6">
    <source>
        <dbReference type="Pfam" id="PF12805"/>
    </source>
</evidence>
<feature type="transmembrane region" description="Helical" evidence="5">
    <location>
        <begin position="502"/>
        <end position="520"/>
    </location>
</feature>
<gene>
    <name evidence="8" type="ORF">QE417_000558</name>
</gene>
<feature type="domain" description="Integral membrane bound transporter" evidence="7">
    <location>
        <begin position="432"/>
        <end position="543"/>
    </location>
</feature>
<protein>
    <submittedName>
        <fullName evidence="8">Membrane protein YccC</fullName>
    </submittedName>
</protein>
<evidence type="ECO:0000259" key="7">
    <source>
        <dbReference type="Pfam" id="PF13515"/>
    </source>
</evidence>
<sequence>MSIQSREIKTFFFSQYFSDGLRISAGLLLPAVIFAQFDMLQTGLTISLGAACMSVLDTPGPVMHKRNAMLIGNALVFLVAMLTGFARFNLWCLGIEVTLLTFICSFLVVYGNRAAAIGTAGLLAMIFVMDKALKPQDILSYSLTVSSGGIWYMLWSLIFFGIRPYRAAQQALGENISDIVSYLRIKADFYLPETDIDENYKKLVLKQIQVSQHQDAVREMLFKSRLVVRESTNYSRMLVLTFVDLVDLFEQIMATHYDYNHMREQYADTGILEDIGKMLHRMGDELDNIGYAVLSNTSYHTSVRFLPQLEELKTRIDAIGSEGSSGSNMALKKVLINLRDLNQKIINIYRYHKTRTAKKLIKNPHQVEYNKFVEHQDYSPRVLLDNLTFESSTFRFALRVSLVCLVGFLITKSPMLLHFINTVSGRKISFGQHSYWVILTIIVIVKPAFSLSKQRNYQRLFGTIGGGLVGVAILTFIHNDTAQFLILAVLMVGAYSFMRTNYVVAVTLMTPYVLILFKFLGVGHLNIFEERIIDTIIGSAIALGANYFLFPSWESEQLKEVSHEMLTANTGYLLKIAETISGVPVSTTEYKLARKEVYIKSANLAAAFERMTSEPKSRQQKVKDLHKFVVLNHILSSYIATMASTVAGKDVHRTKADILKLMRRSITVLNESSKKLGGKIMDFTGEKNTAETPELKDLNADENLLKEQLGFVQKISADIAKTTDNLLLQ</sequence>
<comment type="caution">
    <text evidence="8">The sequence shown here is derived from an EMBL/GenBank/DDBJ whole genome shotgun (WGS) entry which is preliminary data.</text>
</comment>
<evidence type="ECO:0000313" key="8">
    <source>
        <dbReference type="EMBL" id="MDT3401486.1"/>
    </source>
</evidence>
<evidence type="ECO:0000256" key="3">
    <source>
        <dbReference type="ARBA" id="ARBA00022989"/>
    </source>
</evidence>
<reference evidence="9" key="1">
    <citation type="submission" date="2023-07" db="EMBL/GenBank/DDBJ databases">
        <title>Functional and genomic diversity of the sorghum phyllosphere microbiome.</title>
        <authorList>
            <person name="Shade A."/>
        </authorList>
    </citation>
    <scope>NUCLEOTIDE SEQUENCE [LARGE SCALE GENOMIC DNA]</scope>
    <source>
        <strain evidence="9">SORGH_AS_0422</strain>
    </source>
</reference>
<organism evidence="8 9">
    <name type="scientific">Mucilaginibacter terrae</name>
    <dbReference type="NCBI Taxonomy" id="1955052"/>
    <lineage>
        <taxon>Bacteria</taxon>
        <taxon>Pseudomonadati</taxon>
        <taxon>Bacteroidota</taxon>
        <taxon>Sphingobacteriia</taxon>
        <taxon>Sphingobacteriales</taxon>
        <taxon>Sphingobacteriaceae</taxon>
        <taxon>Mucilaginibacter</taxon>
    </lineage>
</organism>
<proteinExistence type="predicted"/>
<dbReference type="InterPro" id="IPR032692">
    <property type="entry name" value="YccS_N"/>
</dbReference>
<evidence type="ECO:0000313" key="9">
    <source>
        <dbReference type="Proteomes" id="UP001258315"/>
    </source>
</evidence>
<dbReference type="Proteomes" id="UP001258315">
    <property type="component" value="Unassembled WGS sequence"/>
</dbReference>
<evidence type="ECO:0000256" key="4">
    <source>
        <dbReference type="ARBA" id="ARBA00023136"/>
    </source>
</evidence>
<keyword evidence="2 5" id="KW-0812">Transmembrane</keyword>
<dbReference type="Pfam" id="PF13515">
    <property type="entry name" value="FUSC_2"/>
    <property type="match status" value="1"/>
</dbReference>
<evidence type="ECO:0000256" key="1">
    <source>
        <dbReference type="ARBA" id="ARBA00004141"/>
    </source>
</evidence>
<keyword evidence="9" id="KW-1185">Reference proteome</keyword>
<dbReference type="InterPro" id="IPR049453">
    <property type="entry name" value="Memb_transporter_dom"/>
</dbReference>
<comment type="subcellular location">
    <subcellularLocation>
        <location evidence="1">Membrane</location>
        <topology evidence="1">Multi-pass membrane protein</topology>
    </subcellularLocation>
</comment>
<keyword evidence="4 5" id="KW-0472">Membrane</keyword>
<feature type="transmembrane region" description="Helical" evidence="5">
    <location>
        <begin position="115"/>
        <end position="133"/>
    </location>
</feature>
<accession>A0ABU3GPN0</accession>
<feature type="transmembrane region" description="Helical" evidence="5">
    <location>
        <begin position="433"/>
        <end position="451"/>
    </location>
</feature>
<dbReference type="EMBL" id="JAVLVU010000001">
    <property type="protein sequence ID" value="MDT3401486.1"/>
    <property type="molecule type" value="Genomic_DNA"/>
</dbReference>
<feature type="transmembrane region" description="Helical" evidence="5">
    <location>
        <begin position="463"/>
        <end position="496"/>
    </location>
</feature>
<name>A0ABU3GPN0_9SPHI</name>
<feature type="domain" description="Integral membrane protein YccS N-terminal" evidence="6">
    <location>
        <begin position="69"/>
        <end position="344"/>
    </location>
</feature>